<reference evidence="2 3" key="1">
    <citation type="journal article" date="2019" name="Emerg. Microbes Infect.">
        <title>Comprehensive subspecies identification of 175 nontuberculous mycobacteria species based on 7547 genomic profiles.</title>
        <authorList>
            <person name="Matsumoto Y."/>
            <person name="Kinjo T."/>
            <person name="Motooka D."/>
            <person name="Nabeya D."/>
            <person name="Jung N."/>
            <person name="Uechi K."/>
            <person name="Horii T."/>
            <person name="Iida T."/>
            <person name="Fujita J."/>
            <person name="Nakamura S."/>
        </authorList>
    </citation>
    <scope>NUCLEOTIDE SEQUENCE [LARGE SCALE GENOMIC DNA]</scope>
    <source>
        <strain evidence="2 3">JCM 18538</strain>
    </source>
</reference>
<organism evidence="2 3">
    <name type="scientific">Mycolicibacterium arabiense</name>
    <dbReference type="NCBI Taxonomy" id="1286181"/>
    <lineage>
        <taxon>Bacteria</taxon>
        <taxon>Bacillati</taxon>
        <taxon>Actinomycetota</taxon>
        <taxon>Actinomycetes</taxon>
        <taxon>Mycobacteriales</taxon>
        <taxon>Mycobacteriaceae</taxon>
        <taxon>Mycolicibacterium</taxon>
    </lineage>
</organism>
<dbReference type="RefSeq" id="WP_163918274.1">
    <property type="nucleotide sequence ID" value="NZ_AP022593.1"/>
</dbReference>
<gene>
    <name evidence="2" type="ORF">MARA_19690</name>
</gene>
<keyword evidence="2" id="KW-0808">Transferase</keyword>
<dbReference type="CDD" id="cd02440">
    <property type="entry name" value="AdoMet_MTases"/>
    <property type="match status" value="1"/>
</dbReference>
<dbReference type="Proteomes" id="UP000467428">
    <property type="component" value="Chromosome"/>
</dbReference>
<dbReference type="EMBL" id="AP022593">
    <property type="protein sequence ID" value="BBY48501.1"/>
    <property type="molecule type" value="Genomic_DNA"/>
</dbReference>
<keyword evidence="3" id="KW-1185">Reference proteome</keyword>
<dbReference type="InterPro" id="IPR050508">
    <property type="entry name" value="Methyltransf_Superfamily"/>
</dbReference>
<dbReference type="InterPro" id="IPR029063">
    <property type="entry name" value="SAM-dependent_MTases_sf"/>
</dbReference>
<evidence type="ECO:0000313" key="2">
    <source>
        <dbReference type="EMBL" id="BBY48501.1"/>
    </source>
</evidence>
<dbReference type="PANTHER" id="PTHR42912">
    <property type="entry name" value="METHYLTRANSFERASE"/>
    <property type="match status" value="1"/>
</dbReference>
<protein>
    <submittedName>
        <fullName evidence="2">Putative menaquinone biosynthesis methyltransferase</fullName>
    </submittedName>
</protein>
<dbReference type="SUPFAM" id="SSF53335">
    <property type="entry name" value="S-adenosyl-L-methionine-dependent methyltransferases"/>
    <property type="match status" value="1"/>
</dbReference>
<proteinExistence type="predicted"/>
<dbReference type="InterPro" id="IPR013216">
    <property type="entry name" value="Methyltransf_11"/>
</dbReference>
<name>A0A7I7RWD9_9MYCO</name>
<evidence type="ECO:0000313" key="3">
    <source>
        <dbReference type="Proteomes" id="UP000467428"/>
    </source>
</evidence>
<evidence type="ECO:0000259" key="1">
    <source>
        <dbReference type="Pfam" id="PF08241"/>
    </source>
</evidence>
<keyword evidence="2" id="KW-0489">Methyltransferase</keyword>
<dbReference type="KEGG" id="marz:MARA_19690"/>
<geneLocation type="plasmid" evidence="3">
    <name>pjcm18538 dna</name>
</geneLocation>
<dbReference type="Gene3D" id="3.40.50.150">
    <property type="entry name" value="Vaccinia Virus protein VP39"/>
    <property type="match status" value="1"/>
</dbReference>
<dbReference type="Pfam" id="PF08241">
    <property type="entry name" value="Methyltransf_11"/>
    <property type="match status" value="1"/>
</dbReference>
<sequence>MPTTWLDKLAQQTRRAGTFAHPHRAAVLLDNPVRRAVSNPRATVHHLALTGAERVLEVGPGPGFYSVAIAQRLTTGRLHLFDLQPQMLERAQRKLARNGFRDVGFHTGDAGRGIALPDDSFDVAFLAMVIGEVSDPRRCLRSLARVVRPGGLLVLLEGFPDPDPLPAAALREMAEEAGFWYCDTISDTWHDVVRFRRPQ</sequence>
<feature type="domain" description="Methyltransferase type 11" evidence="1">
    <location>
        <begin position="56"/>
        <end position="155"/>
    </location>
</feature>
<dbReference type="GO" id="GO:0032259">
    <property type="term" value="P:methylation"/>
    <property type="evidence" value="ECO:0007669"/>
    <property type="project" value="UniProtKB-KW"/>
</dbReference>
<dbReference type="AlphaFoldDB" id="A0A7I7RWD9"/>
<accession>A0A7I7RWD9</accession>
<dbReference type="GO" id="GO:0008168">
    <property type="term" value="F:methyltransferase activity"/>
    <property type="evidence" value="ECO:0007669"/>
    <property type="project" value="UniProtKB-KW"/>
</dbReference>